<gene>
    <name evidence="1" type="ORF">DMT42_34060</name>
</gene>
<sequence>MATYDQLTEWAGLGHVTRVGRDVVAGWRIPDFMKRQLVEVGIPVAPHLIERVVVQNEADPVLRTSRGPLYRLTEDTDPHRPAERSWFGVEAETGAVYFVMPDGEAWFANSGVDVWLDVLHRYGSRVTASELLGEPDGPEEYLSEEEEEQAVAELNRLAEELKEIDPAAFNGYEGFLWPAHLDRWLY</sequence>
<dbReference type="AlphaFoldDB" id="A0A2U9PD23"/>
<dbReference type="InterPro" id="IPR025851">
    <property type="entry name" value="SUKH-4"/>
</dbReference>
<dbReference type="Pfam" id="PF14435">
    <property type="entry name" value="SUKH-4"/>
    <property type="match status" value="1"/>
</dbReference>
<evidence type="ECO:0000313" key="1">
    <source>
        <dbReference type="EMBL" id="AWT46808.1"/>
    </source>
</evidence>
<dbReference type="Proteomes" id="UP000247634">
    <property type="component" value="Chromosome"/>
</dbReference>
<dbReference type="OrthoDB" id="3473576at2"/>
<organism evidence="1 2">
    <name type="scientific">Streptomyces actuosus</name>
    <dbReference type="NCBI Taxonomy" id="1885"/>
    <lineage>
        <taxon>Bacteria</taxon>
        <taxon>Bacillati</taxon>
        <taxon>Actinomycetota</taxon>
        <taxon>Actinomycetes</taxon>
        <taxon>Kitasatosporales</taxon>
        <taxon>Streptomycetaceae</taxon>
        <taxon>Streptomyces</taxon>
    </lineage>
</organism>
<dbReference type="EMBL" id="CP029788">
    <property type="protein sequence ID" value="AWT46808.1"/>
    <property type="molecule type" value="Genomic_DNA"/>
</dbReference>
<proteinExistence type="predicted"/>
<keyword evidence="2" id="KW-1185">Reference proteome</keyword>
<reference evidence="1 2" key="1">
    <citation type="submission" date="2018-06" db="EMBL/GenBank/DDBJ databases">
        <title>The complete genome sequence of a nosiheptide producer Streptomyces actuosus ATCC 25421: deducing the ability of producing a new class III lantibiotics.</title>
        <authorList>
            <person name="Liu W."/>
            <person name="Sun F."/>
            <person name="Hu Y."/>
        </authorList>
    </citation>
    <scope>NUCLEOTIDE SEQUENCE [LARGE SCALE GENOMIC DNA]</scope>
    <source>
        <strain evidence="1 2">ATCC 25421</strain>
    </source>
</reference>
<dbReference type="RefSeq" id="WP_110634195.1">
    <property type="nucleotide sequence ID" value="NZ_CP029788.1"/>
</dbReference>
<evidence type="ECO:0000313" key="2">
    <source>
        <dbReference type="Proteomes" id="UP000247634"/>
    </source>
</evidence>
<protein>
    <recommendedName>
        <fullName evidence="3">SUKH-4 immunity protein of toxin-antitoxin system</fullName>
    </recommendedName>
</protein>
<name>A0A2U9PD23_STRAS</name>
<evidence type="ECO:0008006" key="3">
    <source>
        <dbReference type="Google" id="ProtNLM"/>
    </source>
</evidence>
<accession>A0A2U9PD23</accession>
<dbReference type="KEGG" id="sact:DMT42_34060"/>